<dbReference type="Proteomes" id="UP001151699">
    <property type="component" value="Chromosome A"/>
</dbReference>
<keyword evidence="2" id="KW-1185">Reference proteome</keyword>
<reference evidence="1" key="1">
    <citation type="submission" date="2022-07" db="EMBL/GenBank/DDBJ databases">
        <authorList>
            <person name="Trinca V."/>
            <person name="Uliana J.V.C."/>
            <person name="Torres T.T."/>
            <person name="Ward R.J."/>
            <person name="Monesi N."/>
        </authorList>
    </citation>
    <scope>NUCLEOTIDE SEQUENCE</scope>
    <source>
        <strain evidence="1">HSMRA1968</strain>
        <tissue evidence="1">Whole embryos</tissue>
    </source>
</reference>
<sequence length="65" mass="7729">MKYLSVLAERAIDNRSPMAFFHKSTTIIYMVLEHTTSIHMLKDVRRCPEEEESCIWVKLPFVISW</sequence>
<accession>A0A9Q0NAZ3</accession>
<organism evidence="1 2">
    <name type="scientific">Pseudolycoriella hygida</name>
    <dbReference type="NCBI Taxonomy" id="35572"/>
    <lineage>
        <taxon>Eukaryota</taxon>
        <taxon>Metazoa</taxon>
        <taxon>Ecdysozoa</taxon>
        <taxon>Arthropoda</taxon>
        <taxon>Hexapoda</taxon>
        <taxon>Insecta</taxon>
        <taxon>Pterygota</taxon>
        <taxon>Neoptera</taxon>
        <taxon>Endopterygota</taxon>
        <taxon>Diptera</taxon>
        <taxon>Nematocera</taxon>
        <taxon>Sciaroidea</taxon>
        <taxon>Sciaridae</taxon>
        <taxon>Pseudolycoriella</taxon>
    </lineage>
</organism>
<dbReference type="AlphaFoldDB" id="A0A9Q0NAZ3"/>
<proteinExistence type="predicted"/>
<dbReference type="EMBL" id="WJQU01000001">
    <property type="protein sequence ID" value="KAJ6646937.1"/>
    <property type="molecule type" value="Genomic_DNA"/>
</dbReference>
<evidence type="ECO:0000313" key="1">
    <source>
        <dbReference type="EMBL" id="KAJ6646937.1"/>
    </source>
</evidence>
<gene>
    <name evidence="1" type="ORF">Bhyg_02151</name>
</gene>
<protein>
    <submittedName>
        <fullName evidence="1">Uncharacterized protein</fullName>
    </submittedName>
</protein>
<evidence type="ECO:0000313" key="2">
    <source>
        <dbReference type="Proteomes" id="UP001151699"/>
    </source>
</evidence>
<name>A0A9Q0NAZ3_9DIPT</name>
<comment type="caution">
    <text evidence="1">The sequence shown here is derived from an EMBL/GenBank/DDBJ whole genome shotgun (WGS) entry which is preliminary data.</text>
</comment>